<keyword evidence="3" id="KW-1185">Reference proteome</keyword>
<evidence type="ECO:0000313" key="3">
    <source>
        <dbReference type="Proteomes" id="UP001054902"/>
    </source>
</evidence>
<dbReference type="EMBL" id="BLLK01000038">
    <property type="protein sequence ID" value="GFH49860.1"/>
    <property type="molecule type" value="Genomic_DNA"/>
</dbReference>
<feature type="chain" id="PRO_5042203193" description="VWFD domain-containing protein" evidence="1">
    <location>
        <begin position="24"/>
        <end position="302"/>
    </location>
</feature>
<protein>
    <recommendedName>
        <fullName evidence="4">VWFD domain-containing protein</fullName>
    </recommendedName>
</protein>
<dbReference type="AlphaFoldDB" id="A0AAD3CS65"/>
<accession>A0AAD3CS65</accession>
<comment type="caution">
    <text evidence="2">The sequence shown here is derived from an EMBL/GenBank/DDBJ whole genome shotgun (WGS) entry which is preliminary data.</text>
</comment>
<organism evidence="2 3">
    <name type="scientific">Chaetoceros tenuissimus</name>
    <dbReference type="NCBI Taxonomy" id="426638"/>
    <lineage>
        <taxon>Eukaryota</taxon>
        <taxon>Sar</taxon>
        <taxon>Stramenopiles</taxon>
        <taxon>Ochrophyta</taxon>
        <taxon>Bacillariophyta</taxon>
        <taxon>Coscinodiscophyceae</taxon>
        <taxon>Chaetocerotophycidae</taxon>
        <taxon>Chaetocerotales</taxon>
        <taxon>Chaetocerotaceae</taxon>
        <taxon>Chaetoceros</taxon>
    </lineage>
</organism>
<gene>
    <name evidence="2" type="ORF">CTEN210_06336</name>
</gene>
<reference evidence="2 3" key="1">
    <citation type="journal article" date="2021" name="Sci. Rep.">
        <title>The genome of the diatom Chaetoceros tenuissimus carries an ancient integrated fragment of an extant virus.</title>
        <authorList>
            <person name="Hongo Y."/>
            <person name="Kimura K."/>
            <person name="Takaki Y."/>
            <person name="Yoshida Y."/>
            <person name="Baba S."/>
            <person name="Kobayashi G."/>
            <person name="Nagasaki K."/>
            <person name="Hano T."/>
            <person name="Tomaru Y."/>
        </authorList>
    </citation>
    <scope>NUCLEOTIDE SEQUENCE [LARGE SCALE GENOMIC DNA]</scope>
    <source>
        <strain evidence="2 3">NIES-3715</strain>
    </source>
</reference>
<evidence type="ECO:0000313" key="2">
    <source>
        <dbReference type="EMBL" id="GFH49860.1"/>
    </source>
</evidence>
<evidence type="ECO:0000256" key="1">
    <source>
        <dbReference type="SAM" id="SignalP"/>
    </source>
</evidence>
<name>A0AAD3CS65_9STRA</name>
<keyword evidence="1" id="KW-0732">Signal</keyword>
<evidence type="ECO:0008006" key="4">
    <source>
        <dbReference type="Google" id="ProtNLM"/>
    </source>
</evidence>
<proteinExistence type="predicted"/>
<feature type="signal peptide" evidence="1">
    <location>
        <begin position="1"/>
        <end position="23"/>
    </location>
</feature>
<sequence length="302" mass="32475">MKVPTAALLFLASFGTTISSSHAKMVEFQVSSDGETNKQKKNVRKLQDDDGPVGKCIHDGCKEKCADLYCACADDCAGFPLNVDESCKKCAGDEITSGAALLEECVKHCSPNCNNEQKTPLQPQEKVEPKSSRAPVAKMALGKRFLKADGFDWDDFFDCKDIPTISPRPTMTPSISSAPSISAAPTTDCGIIDCDMTHSASCNPDPHYSVWSGTVSYYDFQGSCDQIAIDNSNLQLQMKTRGRVYYSTITKVALKMKASGELLTVDGTTIVTNDITTASLGATVTQISNYVQITFPTPAGDS</sequence>
<dbReference type="Proteomes" id="UP001054902">
    <property type="component" value="Unassembled WGS sequence"/>
</dbReference>